<feature type="domain" description="DUF2272" evidence="2">
    <location>
        <begin position="1884"/>
        <end position="1994"/>
    </location>
</feature>
<feature type="compositionally biased region" description="Basic and acidic residues" evidence="1">
    <location>
        <begin position="1509"/>
        <end position="1522"/>
    </location>
</feature>
<organism evidence="3 4">
    <name type="scientific">Galbibacter pacificus</name>
    <dbReference type="NCBI Taxonomy" id="2996052"/>
    <lineage>
        <taxon>Bacteria</taxon>
        <taxon>Pseudomonadati</taxon>
        <taxon>Bacteroidota</taxon>
        <taxon>Flavobacteriia</taxon>
        <taxon>Flavobacteriales</taxon>
        <taxon>Flavobacteriaceae</taxon>
        <taxon>Galbibacter</taxon>
    </lineage>
</organism>
<gene>
    <name evidence="3" type="ORF">OSR52_06560</name>
</gene>
<evidence type="ECO:0000256" key="1">
    <source>
        <dbReference type="SAM" id="MobiDB-lite"/>
    </source>
</evidence>
<dbReference type="Proteomes" id="UP001153642">
    <property type="component" value="Unassembled WGS sequence"/>
</dbReference>
<evidence type="ECO:0000313" key="4">
    <source>
        <dbReference type="Proteomes" id="UP001153642"/>
    </source>
</evidence>
<accession>A0ABT6FQI1</accession>
<dbReference type="EMBL" id="JAPMUA010000002">
    <property type="protein sequence ID" value="MDG3585526.1"/>
    <property type="molecule type" value="Genomic_DNA"/>
</dbReference>
<feature type="compositionally biased region" description="Polar residues" evidence="1">
    <location>
        <begin position="1494"/>
        <end position="1505"/>
    </location>
</feature>
<reference evidence="3" key="1">
    <citation type="submission" date="2022-11" db="EMBL/GenBank/DDBJ databases">
        <title>High-quality draft genome sequence of Galbibacter sp. strain CMA-7.</title>
        <authorList>
            <person name="Wei L."/>
            <person name="Dong C."/>
            <person name="Shao Z."/>
        </authorList>
    </citation>
    <scope>NUCLEOTIDE SEQUENCE</scope>
    <source>
        <strain evidence="3">CMA-7</strain>
    </source>
</reference>
<comment type="caution">
    <text evidence="3">The sequence shown here is derived from an EMBL/GenBank/DDBJ whole genome shotgun (WGS) entry which is preliminary data.</text>
</comment>
<feature type="compositionally biased region" description="Polar residues" evidence="1">
    <location>
        <begin position="1523"/>
        <end position="1544"/>
    </location>
</feature>
<evidence type="ECO:0000259" key="2">
    <source>
        <dbReference type="Pfam" id="PF10030"/>
    </source>
</evidence>
<dbReference type="RefSeq" id="WP_277899209.1">
    <property type="nucleotide sequence ID" value="NZ_JAPMUA010000002.1"/>
</dbReference>
<sequence>MASVQFSFTSEGDNRQPEFNSIIIEVNIPKFSYNISRSQIFRYASGFESFKVSHDVEDETYKVNVPLNKLTGTEMEDIYGFFLYHFIDILKEEGVNINDYSFKFTITTKDDLNQVISTKEFEGIYYLKSLYSSDFDRKYHQEEYARFLSTYGDINSKKKDALNVKGLANLADQYNKRVFIINKEAYELFKYIFDAIYPERNVSDDFVLNFIQILVDLNGEHPKLTEAEFTIGYTQLADFLKKTEYNISKEFFDYLKENFNKLFDFPIAIPEIQTLTIGGKLEIISEEEVVQGDLDFYDLSVEYLQVNGTPKILKYNWTEAGNTIDDNTIDFNFNDDEPLLTNNISGPVSVKVKGYDGAVLWEEKFNKDNDELQNLDIKIRKYPAGTIEVDPQTGKPKSTKRLRGKVLQNGDKYNLNELTVIVQAKKDGDELYRIVGSATTDKSGNFSLDYPYGDYIEAQAMVSLMPSSPVDLVVNPDDSNETISDDFIFLLLIDEEVVVTNTETDEHDDCDCHATKKAKRLPDQADLINSDEYTQDIGGSCINLSTPNRTLREYSYNAIVRISDPEVANYVLQKVNFRGKIQYNLVGGRKTLDRKEVDLDNPIRWEDAPDAKENLSMYQAVTVATGHILHYKSVFKADGYSLGDLVYSLPLAPGQKKQIVVFESSHSLSGAESQSISQGESLSAELISDRFITDQLSGGINENMSGRSKAHTSGMSAGLGVGVSYGGIGASLGVAGGFSNSNSSASQNSSRNISQFFGEKLRQSLMQNAESYRQLNASVVTTVTEGQDYGVTAETIANHNHCHSLTMMYFEVLRHYAIYQELSHVEECVFVPLLMTNFSTENIHKWKDILAQNLLPIPSNTYLRTFSFLRRQHPLLKAFDANERIKTNYARVDFPDQTYADEVITELTGYMKLNIHIPRPKTRFDRILSFPVIKTKVTVDAGVDVPGTIRQNIKDTIVGAVVPCAAKGPSIKRNTTTTEVLTRGQIFDMFMTLDANYETVPPAQCIRVNFDGSNGVNVFKNFISIVFDGDDVPTQMDFFAGMEKEKKLWEAYAKILDMDLEELFSYFNGNVIADWDRIFNEHIAPQIVSNLIKDNIGSGGARVSITPLGDVDLTEEQKYKGGNRILKYYIKDNGLPTNKTRKSIDEIEIDFTSPLTGEYHDLFFNYVTFKLDSIQINYRSDYHSSTLVNRRLVNDLHDDVPNINTPLNSLEKKNPRKEDEYLVNELIEHLNSNLEHYNKILWSNLDPDRRYMLLDGFNIQTYTSTGHKSVMRSLASVVKNELTTITGNSLVFPVAEGYRVGRNNMLEEIGDNVFIETSLFDYYKPLTPIPPYRVSVPTRGVFMEAIQGNCDACEMVKENSSQDWDKFRTEEPTSIAPVVTPTPTVTEYKPEYKDFATPMVNIQNAPDAPAPGAGLSQLSELLGKSGVFNDITGLAGNQENAMKTYLSNQENAKAFAEMAKSLATQQHNTQNSQNIADGISQARRDGNISDEDAQNLTRQHLQQQIDGGESARETQQFEREQSRPSLSQTASDAVNRGQSVQAQRTDADGTHESISVRPPEGSQPVNVNYTVEGLIQPSMGCWATVATMMMNWKLHSSNPIPEILRMAGENLTPPNENYYVTMFDNATGLAASEKNQFISALNMQAMPPASYTIQQYYEWLSNYGPLWITIDADPTGGFSPHALLLFGMSGDLNNPDDVTFKFINPQDGQEQFEYFDDFIEMFEQMATDNSGDLFLQVVRFNERLSLVSEGQASGAGNQWDIPADTVMNFAIQVAHDEFNTWWTGGLLDNNNDGIEKVTEYWLPFYSVSGAESTARQTEPSQVAWSAAFISYLLLRGYLHAVVANYPELATHNGLDLEDYNTLSNTQKRTLLRHAKDNLERLGIFKAGGNHVRYIAQSMQLQHNSITLLDPTTEPVQLGDLILNGRDGATYSINGNGRISPSSGSSHVDVVVEIIQIEDANFARLVGGNTTNTSDRVAYKLRPLDSAGRLINESSLNDVPMDALGQNVRDHMSALSSGYYSISDVSGIIEGANAYERIIIGETNIIARFT</sequence>
<dbReference type="InterPro" id="IPR019262">
    <property type="entry name" value="DUF2272"/>
</dbReference>
<evidence type="ECO:0000313" key="3">
    <source>
        <dbReference type="EMBL" id="MDG3585526.1"/>
    </source>
</evidence>
<name>A0ABT6FQI1_9FLAO</name>
<protein>
    <submittedName>
        <fullName evidence="3">DUF2272 domain-containing protein</fullName>
    </submittedName>
</protein>
<dbReference type="Pfam" id="PF12385">
    <property type="entry name" value="Peptidase_C70"/>
    <property type="match status" value="1"/>
</dbReference>
<keyword evidence="4" id="KW-1185">Reference proteome</keyword>
<dbReference type="InterPro" id="IPR022118">
    <property type="entry name" value="Peptidase_C70_AvrRpt2"/>
</dbReference>
<dbReference type="Pfam" id="PF10030">
    <property type="entry name" value="DUF2272"/>
    <property type="match status" value="1"/>
</dbReference>
<feature type="region of interest" description="Disordered" evidence="1">
    <location>
        <begin position="1491"/>
        <end position="1565"/>
    </location>
</feature>
<proteinExistence type="predicted"/>